<comment type="caution">
    <text evidence="1">The sequence shown here is derived from an EMBL/GenBank/DDBJ whole genome shotgun (WGS) entry which is preliminary data.</text>
</comment>
<evidence type="ECO:0000313" key="1">
    <source>
        <dbReference type="EMBL" id="HJC65177.1"/>
    </source>
</evidence>
<keyword evidence="1" id="KW-0648">Protein biosynthesis</keyword>
<dbReference type="AlphaFoldDB" id="A0A9D2PSZ7"/>
<sequence length="330" mass="38210">MKGKHRVSIYTKRLRFDFELRRNITIIRGDSATGKTTLVDMVQEYADHPSTSPITLICDKACYALSGALWKEQLLGIRDSIVFIDEGNEFIQSDDFSRVIQQTDNYYVIVSREGLPSLPYSVEEIYGIRLSGRYGTLKQCYHEFYRIYSSEEIKGTIRPEMVLTEDSNAGYQFFKAVCSDSHLPCSSASGKSNIFRHLKKNKGKKMLVIADGAAFGSEIDRVLQLIKSSANITLYLPESFEWLLLTSGIFKEKEIARILEEPSDYIESRKYFSWERFFTALLIEKSQDTYLRYSKKELNSAYLQENIKKQILEQMERITFRKNPDKTRAK</sequence>
<accession>A0A9D2PSZ7</accession>
<reference evidence="1" key="1">
    <citation type="journal article" date="2021" name="PeerJ">
        <title>Extensive microbial diversity within the chicken gut microbiome revealed by metagenomics and culture.</title>
        <authorList>
            <person name="Gilroy R."/>
            <person name="Ravi A."/>
            <person name="Getino M."/>
            <person name="Pursley I."/>
            <person name="Horton D.L."/>
            <person name="Alikhan N.F."/>
            <person name="Baker D."/>
            <person name="Gharbi K."/>
            <person name="Hall N."/>
            <person name="Watson M."/>
            <person name="Adriaenssens E.M."/>
            <person name="Foster-Nyarko E."/>
            <person name="Jarju S."/>
            <person name="Secka A."/>
            <person name="Antonio M."/>
            <person name="Oren A."/>
            <person name="Chaudhuri R.R."/>
            <person name="La Ragione R."/>
            <person name="Hildebrand F."/>
            <person name="Pallen M.J."/>
        </authorList>
    </citation>
    <scope>NUCLEOTIDE SEQUENCE</scope>
    <source>
        <strain evidence="1">CHK198-12963</strain>
    </source>
</reference>
<keyword evidence="1" id="KW-0396">Initiation factor</keyword>
<dbReference type="GO" id="GO:0003743">
    <property type="term" value="F:translation initiation factor activity"/>
    <property type="evidence" value="ECO:0007669"/>
    <property type="project" value="UniProtKB-KW"/>
</dbReference>
<organism evidence="1 2">
    <name type="scientific">Candidatus Enterocloster excrementigallinarum</name>
    <dbReference type="NCBI Taxonomy" id="2838558"/>
    <lineage>
        <taxon>Bacteria</taxon>
        <taxon>Bacillati</taxon>
        <taxon>Bacillota</taxon>
        <taxon>Clostridia</taxon>
        <taxon>Lachnospirales</taxon>
        <taxon>Lachnospiraceae</taxon>
        <taxon>Enterocloster</taxon>
    </lineage>
</organism>
<reference evidence="1" key="2">
    <citation type="submission" date="2021-04" db="EMBL/GenBank/DDBJ databases">
        <authorList>
            <person name="Gilroy R."/>
        </authorList>
    </citation>
    <scope>NUCLEOTIDE SEQUENCE</scope>
    <source>
        <strain evidence="1">CHK198-12963</strain>
    </source>
</reference>
<gene>
    <name evidence="1" type="ORF">H9931_00440</name>
</gene>
<dbReference type="EMBL" id="DWWB01000003">
    <property type="protein sequence ID" value="HJC65177.1"/>
    <property type="molecule type" value="Genomic_DNA"/>
</dbReference>
<proteinExistence type="predicted"/>
<dbReference type="Proteomes" id="UP000823863">
    <property type="component" value="Unassembled WGS sequence"/>
</dbReference>
<evidence type="ECO:0000313" key="2">
    <source>
        <dbReference type="Proteomes" id="UP000823863"/>
    </source>
</evidence>
<name>A0A9D2PSZ7_9FIRM</name>
<protein>
    <submittedName>
        <fullName evidence="1">Translation initiation factor 2</fullName>
    </submittedName>
</protein>